<evidence type="ECO:0000313" key="12">
    <source>
        <dbReference type="Proteomes" id="UP000196475"/>
    </source>
</evidence>
<organism evidence="11 12">
    <name type="scientific">Bacillus thermozeamaize</name>
    <dbReference type="NCBI Taxonomy" id="230954"/>
    <lineage>
        <taxon>Bacteria</taxon>
        <taxon>Bacillati</taxon>
        <taxon>Bacillota</taxon>
        <taxon>Bacilli</taxon>
        <taxon>Bacillales</taxon>
        <taxon>Bacillaceae</taxon>
        <taxon>Bacillus</taxon>
    </lineage>
</organism>
<accession>A0A1Y3PQN2</accession>
<dbReference type="GO" id="GO:0005524">
    <property type="term" value="F:ATP binding"/>
    <property type="evidence" value="ECO:0007669"/>
    <property type="project" value="UniProtKB-KW"/>
</dbReference>
<dbReference type="FunFam" id="3.40.50.300:FF:002568">
    <property type="entry name" value="Cell division protein (FtsH)"/>
    <property type="match status" value="1"/>
</dbReference>
<name>A0A1Y3PQN2_9BACI</name>
<dbReference type="Proteomes" id="UP000196475">
    <property type="component" value="Unassembled WGS sequence"/>
</dbReference>
<dbReference type="PANTHER" id="PTHR23076">
    <property type="entry name" value="METALLOPROTEASE M41 FTSH"/>
    <property type="match status" value="1"/>
</dbReference>
<dbReference type="SUPFAM" id="SSF140990">
    <property type="entry name" value="FtsH protease domain-like"/>
    <property type="match status" value="1"/>
</dbReference>
<dbReference type="GO" id="GO:0004222">
    <property type="term" value="F:metalloendopeptidase activity"/>
    <property type="evidence" value="ECO:0007669"/>
    <property type="project" value="InterPro"/>
</dbReference>
<comment type="cofactor">
    <cofactor evidence="1">
        <name>Zn(2+)</name>
        <dbReference type="ChEBI" id="CHEBI:29105"/>
    </cofactor>
</comment>
<evidence type="ECO:0000256" key="1">
    <source>
        <dbReference type="ARBA" id="ARBA00001947"/>
    </source>
</evidence>
<dbReference type="Gene3D" id="1.10.8.60">
    <property type="match status" value="1"/>
</dbReference>
<dbReference type="InterPro" id="IPR003593">
    <property type="entry name" value="AAA+_ATPase"/>
</dbReference>
<dbReference type="GO" id="GO:0006508">
    <property type="term" value="P:proteolysis"/>
    <property type="evidence" value="ECO:0007669"/>
    <property type="project" value="UniProtKB-KW"/>
</dbReference>
<dbReference type="FunFam" id="1.10.8.60:FF:000001">
    <property type="entry name" value="ATP-dependent zinc metalloprotease FtsH"/>
    <property type="match status" value="1"/>
</dbReference>
<keyword evidence="9" id="KW-0472">Membrane</keyword>
<dbReference type="Pfam" id="PF00004">
    <property type="entry name" value="AAA"/>
    <property type="match status" value="1"/>
</dbReference>
<evidence type="ECO:0000256" key="3">
    <source>
        <dbReference type="ARBA" id="ARBA00022670"/>
    </source>
</evidence>
<keyword evidence="5" id="KW-0378">Hydrolase</keyword>
<dbReference type="PANTHER" id="PTHR23076:SF97">
    <property type="entry name" value="ATP-DEPENDENT ZINC METALLOPROTEASE YME1L1"/>
    <property type="match status" value="1"/>
</dbReference>
<proteinExistence type="inferred from homology"/>
<comment type="similarity">
    <text evidence="8">Belongs to the AAA ATPase family.</text>
</comment>
<dbReference type="GO" id="GO:0004176">
    <property type="term" value="F:ATP-dependent peptidase activity"/>
    <property type="evidence" value="ECO:0007669"/>
    <property type="project" value="InterPro"/>
</dbReference>
<keyword evidence="3" id="KW-0645">Protease</keyword>
<dbReference type="SUPFAM" id="SSF52540">
    <property type="entry name" value="P-loop containing nucleoside triphosphate hydrolases"/>
    <property type="match status" value="1"/>
</dbReference>
<keyword evidence="4" id="KW-0479">Metal-binding</keyword>
<dbReference type="Pfam" id="PF17862">
    <property type="entry name" value="AAA_lid_3"/>
    <property type="match status" value="1"/>
</dbReference>
<keyword evidence="7" id="KW-0482">Metalloprotease</keyword>
<evidence type="ECO:0000256" key="6">
    <source>
        <dbReference type="ARBA" id="ARBA00022833"/>
    </source>
</evidence>
<feature type="domain" description="AAA+ ATPase" evidence="10">
    <location>
        <begin position="99"/>
        <end position="243"/>
    </location>
</feature>
<protein>
    <submittedName>
        <fullName evidence="11">ATPase</fullName>
    </submittedName>
</protein>
<evidence type="ECO:0000259" key="10">
    <source>
        <dbReference type="SMART" id="SM00382"/>
    </source>
</evidence>
<evidence type="ECO:0000256" key="5">
    <source>
        <dbReference type="ARBA" id="ARBA00022801"/>
    </source>
</evidence>
<dbReference type="InterPro" id="IPR041569">
    <property type="entry name" value="AAA_lid_3"/>
</dbReference>
<dbReference type="GO" id="GO:0016887">
    <property type="term" value="F:ATP hydrolysis activity"/>
    <property type="evidence" value="ECO:0007669"/>
    <property type="project" value="InterPro"/>
</dbReference>
<dbReference type="InterPro" id="IPR003959">
    <property type="entry name" value="ATPase_AAA_core"/>
</dbReference>
<gene>
    <name evidence="11" type="ORF">BAA01_02605</name>
</gene>
<keyword evidence="8" id="KW-0067">ATP-binding</keyword>
<dbReference type="Gene3D" id="3.40.50.300">
    <property type="entry name" value="P-loop containing nucleotide triphosphate hydrolases"/>
    <property type="match status" value="1"/>
</dbReference>
<evidence type="ECO:0000256" key="9">
    <source>
        <dbReference type="SAM" id="Phobius"/>
    </source>
</evidence>
<keyword evidence="6" id="KW-0862">Zinc</keyword>
<dbReference type="InterPro" id="IPR003960">
    <property type="entry name" value="ATPase_AAA_CS"/>
</dbReference>
<reference evidence="12" key="1">
    <citation type="submission" date="2016-06" db="EMBL/GenBank/DDBJ databases">
        <authorList>
            <person name="Nascimento L."/>
            <person name="Pereira R.V."/>
            <person name="Martins L.F."/>
            <person name="Quaggio R.B."/>
            <person name="Silva A.M."/>
            <person name="Setubal J.C."/>
        </authorList>
    </citation>
    <scope>NUCLEOTIDE SEQUENCE [LARGE SCALE GENOMIC DNA]</scope>
</reference>
<comment type="similarity">
    <text evidence="2">In the C-terminal section; belongs to the peptidase M41 family.</text>
</comment>
<evidence type="ECO:0000256" key="7">
    <source>
        <dbReference type="ARBA" id="ARBA00023049"/>
    </source>
</evidence>
<dbReference type="SMART" id="SM00382">
    <property type="entry name" value="AAA"/>
    <property type="match status" value="1"/>
</dbReference>
<sequence>MGKELALGIIPALLIFLGAMGVNVMPLVLLAILIGAAIFFLHARGELNLGLKERGKYLVKNTSVAFEDIGGNERVKRELIEALDFLKHYDKVKKYGIRPIKGILLSGPPGTGKTLLAKAAANYTDSVFLAASGSEFIEMYVGVGAQRVRELFKEARTQAARQNKDSAIIFIDEIDVLAGKRDGSQSREYDQTLNQLLTEMDGISTSDHPRILLIAATNRKDMLDEALLRPGRFDRQIEVDLPEKKARLQILKLHSRNKPLSEQIDLEKIASETFGFSGAQLESLINEAAIYAMRDDSETIQPEHIAQAIDKVMLGEQTDKESTQEERRRVAVHELGHAAISEILRPGSVSQVALSPRGGALGYVRQSPGEDRYLYTRQHLEQQIMICLAGAAAEELIYGNRSTGAKNDYEQAIRIVKSMVDTGLSSLGIVDVNLLPKETLHKECNQILNQLFEQTVNLLKKHRPLFEQALNILLDEEVLSGATFRKLFQAYLADQAG</sequence>
<feature type="transmembrane region" description="Helical" evidence="9">
    <location>
        <begin position="12"/>
        <end position="41"/>
    </location>
</feature>
<dbReference type="Pfam" id="PF01434">
    <property type="entry name" value="Peptidase_M41"/>
    <property type="match status" value="1"/>
</dbReference>
<keyword evidence="9" id="KW-0812">Transmembrane</keyword>
<evidence type="ECO:0000256" key="4">
    <source>
        <dbReference type="ARBA" id="ARBA00022723"/>
    </source>
</evidence>
<evidence type="ECO:0000313" key="11">
    <source>
        <dbReference type="EMBL" id="OUM89673.1"/>
    </source>
</evidence>
<dbReference type="GO" id="GO:0046872">
    <property type="term" value="F:metal ion binding"/>
    <property type="evidence" value="ECO:0007669"/>
    <property type="project" value="UniProtKB-KW"/>
</dbReference>
<keyword evidence="9" id="KW-1133">Transmembrane helix</keyword>
<dbReference type="AlphaFoldDB" id="A0A1Y3PQN2"/>
<keyword evidence="8" id="KW-0547">Nucleotide-binding</keyword>
<evidence type="ECO:0000256" key="8">
    <source>
        <dbReference type="RuleBase" id="RU003651"/>
    </source>
</evidence>
<dbReference type="EMBL" id="LZRT01000036">
    <property type="protein sequence ID" value="OUM89673.1"/>
    <property type="molecule type" value="Genomic_DNA"/>
</dbReference>
<evidence type="ECO:0000256" key="2">
    <source>
        <dbReference type="ARBA" id="ARBA00010044"/>
    </source>
</evidence>
<dbReference type="InterPro" id="IPR037219">
    <property type="entry name" value="Peptidase_M41-like"/>
</dbReference>
<dbReference type="InterPro" id="IPR000642">
    <property type="entry name" value="Peptidase_M41"/>
</dbReference>
<dbReference type="Gene3D" id="1.20.58.760">
    <property type="entry name" value="Peptidase M41"/>
    <property type="match status" value="1"/>
</dbReference>
<dbReference type="PROSITE" id="PS00674">
    <property type="entry name" value="AAA"/>
    <property type="match status" value="1"/>
</dbReference>
<comment type="caution">
    <text evidence="11">The sequence shown here is derived from an EMBL/GenBank/DDBJ whole genome shotgun (WGS) entry which is preliminary data.</text>
</comment>
<dbReference type="InterPro" id="IPR027417">
    <property type="entry name" value="P-loop_NTPase"/>
</dbReference>